<dbReference type="EC" id="2.5.1.55" evidence="8"/>
<dbReference type="KEGG" id="cof:FOZ74_12430"/>
<evidence type="ECO:0000256" key="1">
    <source>
        <dbReference type="ARBA" id="ARBA00004496"/>
    </source>
</evidence>
<comment type="pathway">
    <text evidence="2">Bacterial outer membrane biogenesis; lipopolysaccharide biosynthesis.</text>
</comment>
<protein>
    <recommendedName>
        <fullName evidence="8">2-dehydro-3-deoxyphosphooctonate aldolase</fullName>
        <ecNumber evidence="8">2.5.1.55</ecNumber>
    </recommendedName>
    <alternativeName>
        <fullName evidence="8">3-deoxy-D-manno-octulosonic acid 8-phosphate synthase</fullName>
    </alternativeName>
    <alternativeName>
        <fullName evidence="8">KDO-8-phosphate synthase</fullName>
        <shortName evidence="8">KDO 8-P synthase</shortName>
        <shortName evidence="8">KDOPS</shortName>
    </alternativeName>
    <alternativeName>
        <fullName evidence="8">Phospho-2-dehydro-3-deoxyoctonate aldolase</fullName>
    </alternativeName>
</protein>
<dbReference type="InterPro" id="IPR013785">
    <property type="entry name" value="Aldolase_TIM"/>
</dbReference>
<dbReference type="GO" id="GO:0019294">
    <property type="term" value="P:keto-3-deoxy-D-manno-octulosonic acid biosynthetic process"/>
    <property type="evidence" value="ECO:0007669"/>
    <property type="project" value="UniProtKB-UniRule"/>
</dbReference>
<gene>
    <name evidence="8" type="primary">kdsA</name>
    <name evidence="10" type="ORF">FOZ74_12430</name>
</gene>
<evidence type="ECO:0000256" key="8">
    <source>
        <dbReference type="HAMAP-Rule" id="MF_00056"/>
    </source>
</evidence>
<keyword evidence="11" id="KW-1185">Reference proteome</keyword>
<keyword evidence="8" id="KW-0448">Lipopolysaccharide biosynthesis</keyword>
<evidence type="ECO:0000256" key="7">
    <source>
        <dbReference type="ARBA" id="ARBA00049112"/>
    </source>
</evidence>
<evidence type="ECO:0000313" key="11">
    <source>
        <dbReference type="Proteomes" id="UP000321199"/>
    </source>
</evidence>
<comment type="subcellular location">
    <subcellularLocation>
        <location evidence="1 8">Cytoplasm</location>
    </subcellularLocation>
</comment>
<dbReference type="OrthoDB" id="9776934at2"/>
<dbReference type="NCBIfam" id="TIGR01362">
    <property type="entry name" value="KDO8P_synth"/>
    <property type="match status" value="1"/>
</dbReference>
<comment type="pathway">
    <text evidence="3 8">Carbohydrate biosynthesis; 3-deoxy-D-manno-octulosonate biosynthesis; 3-deoxy-D-manno-octulosonate from D-ribulose 5-phosphate: step 2/3.</text>
</comment>
<organism evidence="10 11">
    <name type="scientific">Comamonas flocculans</name>
    <dbReference type="NCBI Taxonomy" id="2597701"/>
    <lineage>
        <taxon>Bacteria</taxon>
        <taxon>Pseudomonadati</taxon>
        <taxon>Pseudomonadota</taxon>
        <taxon>Betaproteobacteria</taxon>
        <taxon>Burkholderiales</taxon>
        <taxon>Comamonadaceae</taxon>
        <taxon>Comamonas</taxon>
    </lineage>
</organism>
<dbReference type="InterPro" id="IPR006218">
    <property type="entry name" value="DAHP1/KDSA"/>
</dbReference>
<dbReference type="GO" id="GO:0005737">
    <property type="term" value="C:cytoplasm"/>
    <property type="evidence" value="ECO:0007669"/>
    <property type="project" value="UniProtKB-SubCell"/>
</dbReference>
<name>A0A5B8RYD3_9BURK</name>
<evidence type="ECO:0000256" key="2">
    <source>
        <dbReference type="ARBA" id="ARBA00004756"/>
    </source>
</evidence>
<comment type="similarity">
    <text evidence="4 8">Belongs to the KdsA family.</text>
</comment>
<dbReference type="Pfam" id="PF00793">
    <property type="entry name" value="DAHP_synth_1"/>
    <property type="match status" value="1"/>
</dbReference>
<dbReference type="Proteomes" id="UP000321199">
    <property type="component" value="Chromosome"/>
</dbReference>
<dbReference type="HAMAP" id="MF_00056">
    <property type="entry name" value="KDO8P_synth"/>
    <property type="match status" value="1"/>
</dbReference>
<proteinExistence type="inferred from homology"/>
<evidence type="ECO:0000256" key="6">
    <source>
        <dbReference type="ARBA" id="ARBA00022679"/>
    </source>
</evidence>
<dbReference type="UniPathway" id="UPA00357">
    <property type="reaction ID" value="UER00474"/>
</dbReference>
<accession>A0A5B8RYD3</accession>
<dbReference type="SUPFAM" id="SSF51569">
    <property type="entry name" value="Aldolase"/>
    <property type="match status" value="1"/>
</dbReference>
<evidence type="ECO:0000259" key="9">
    <source>
        <dbReference type="Pfam" id="PF00793"/>
    </source>
</evidence>
<keyword evidence="6 8" id="KW-0808">Transferase</keyword>
<evidence type="ECO:0000256" key="5">
    <source>
        <dbReference type="ARBA" id="ARBA00022490"/>
    </source>
</evidence>
<dbReference type="InterPro" id="IPR006269">
    <property type="entry name" value="KDO8P_synthase"/>
</dbReference>
<feature type="domain" description="DAHP synthetase I/KDSA" evidence="9">
    <location>
        <begin position="9"/>
        <end position="273"/>
    </location>
</feature>
<keyword evidence="5 8" id="KW-0963">Cytoplasm</keyword>
<comment type="catalytic activity">
    <reaction evidence="7 8">
        <text>D-arabinose 5-phosphate + phosphoenolpyruvate + H2O = 3-deoxy-alpha-D-manno-2-octulosonate-8-phosphate + phosphate</text>
        <dbReference type="Rhea" id="RHEA:14053"/>
        <dbReference type="ChEBI" id="CHEBI:15377"/>
        <dbReference type="ChEBI" id="CHEBI:43474"/>
        <dbReference type="ChEBI" id="CHEBI:57693"/>
        <dbReference type="ChEBI" id="CHEBI:58702"/>
        <dbReference type="ChEBI" id="CHEBI:85985"/>
        <dbReference type="EC" id="2.5.1.55"/>
    </reaction>
</comment>
<dbReference type="NCBIfam" id="NF003543">
    <property type="entry name" value="PRK05198.1"/>
    <property type="match status" value="1"/>
</dbReference>
<dbReference type="AlphaFoldDB" id="A0A5B8RYD3"/>
<dbReference type="GO" id="GO:0008676">
    <property type="term" value="F:3-deoxy-8-phosphooctulonate synthase activity"/>
    <property type="evidence" value="ECO:0007669"/>
    <property type="project" value="UniProtKB-UniRule"/>
</dbReference>
<dbReference type="EMBL" id="CP042344">
    <property type="protein sequence ID" value="QEA13774.1"/>
    <property type="molecule type" value="Genomic_DNA"/>
</dbReference>
<evidence type="ECO:0000313" key="10">
    <source>
        <dbReference type="EMBL" id="QEA13774.1"/>
    </source>
</evidence>
<evidence type="ECO:0000256" key="4">
    <source>
        <dbReference type="ARBA" id="ARBA00010499"/>
    </source>
</evidence>
<dbReference type="UniPathway" id="UPA00030"/>
<reference evidence="10 11" key="1">
    <citation type="submission" date="2019-07" db="EMBL/GenBank/DDBJ databases">
        <title>Complete genome sequence of Comamonas sp. NLF 7-7 isolated from livestock.</title>
        <authorList>
            <person name="Kim D.H."/>
            <person name="Kim J.G."/>
        </authorList>
    </citation>
    <scope>NUCLEOTIDE SEQUENCE [LARGE SCALE GENOMIC DNA]</scope>
    <source>
        <strain evidence="10 11">NLF 7-7</strain>
    </source>
</reference>
<sequence length="285" mass="30621">MRLCGFDVGLERPFFLIAGPCVVESEQLQLDVAGQLREICHGLNVPFIFKSSFDKANRSSGDSFRGPGMEKGLEILAKVKKQIGVPVLTDVHTEAEVAPVAAVVDVLQTPAFLCRQTDFIRAVAQSGKPVNIKKGQFLAPHDMKNVIAKARAAAREKGLDEDSFMACERGASFGYNNLVSDMRSLAILRETEAPVVFDATHSVQLPGGMGTSSGGQREMVPVLARAAVAVGVAGLFMETHPDPAHALSDGPNAVPLKHMRALLESLTELDAATKRRPFLENDFGV</sequence>
<dbReference type="Gene3D" id="3.20.20.70">
    <property type="entry name" value="Aldolase class I"/>
    <property type="match status" value="1"/>
</dbReference>
<dbReference type="PANTHER" id="PTHR21057">
    <property type="entry name" value="PHOSPHO-2-DEHYDRO-3-DEOXYHEPTONATE ALDOLASE"/>
    <property type="match status" value="1"/>
</dbReference>
<dbReference type="RefSeq" id="WP_146913364.1">
    <property type="nucleotide sequence ID" value="NZ_CP042344.1"/>
</dbReference>
<evidence type="ECO:0000256" key="3">
    <source>
        <dbReference type="ARBA" id="ARBA00004845"/>
    </source>
</evidence>